<evidence type="ECO:0000313" key="3">
    <source>
        <dbReference type="EnsemblPlants" id="HORVU.MOREX.r3.1HG0063310.1.CDS1"/>
    </source>
</evidence>
<organism evidence="3 4">
    <name type="scientific">Hordeum vulgare subsp. vulgare</name>
    <name type="common">Domesticated barley</name>
    <dbReference type="NCBI Taxonomy" id="112509"/>
    <lineage>
        <taxon>Eukaryota</taxon>
        <taxon>Viridiplantae</taxon>
        <taxon>Streptophyta</taxon>
        <taxon>Embryophyta</taxon>
        <taxon>Tracheophyta</taxon>
        <taxon>Spermatophyta</taxon>
        <taxon>Magnoliopsida</taxon>
        <taxon>Liliopsida</taxon>
        <taxon>Poales</taxon>
        <taxon>Poaceae</taxon>
        <taxon>BOP clade</taxon>
        <taxon>Pooideae</taxon>
        <taxon>Triticodae</taxon>
        <taxon>Triticeae</taxon>
        <taxon>Hordeinae</taxon>
        <taxon>Hordeum</taxon>
    </lineage>
</organism>
<dbReference type="Gramene" id="HORVU.MOREX.r3.1HG0063310.1">
    <property type="protein sequence ID" value="HORVU.MOREX.r3.1HG0063310.1.CDS1"/>
    <property type="gene ID" value="HORVU.MOREX.r3.1HG0063310"/>
</dbReference>
<dbReference type="GeneID" id="123412593"/>
<feature type="region of interest" description="Disordered" evidence="2">
    <location>
        <begin position="272"/>
        <end position="302"/>
    </location>
</feature>
<keyword evidence="4" id="KW-1185">Reference proteome</keyword>
<dbReference type="InterPro" id="IPR031052">
    <property type="entry name" value="FHY3/FAR1"/>
</dbReference>
<dbReference type="KEGG" id="hvg:123412593"/>
<keyword evidence="1" id="KW-0479">Metal-binding</keyword>
<gene>
    <name evidence="3" type="primary">LOC123412593</name>
</gene>
<keyword evidence="1" id="KW-0863">Zinc-finger</keyword>
<dbReference type="PANTHER" id="PTHR31669:SF292">
    <property type="entry name" value="OS02G0262500 PROTEIN"/>
    <property type="match status" value="1"/>
</dbReference>
<reference evidence="3" key="2">
    <citation type="submission" date="2020-10" db="EMBL/GenBank/DDBJ databases">
        <authorList>
            <person name="Scholz U."/>
            <person name="Mascher M."/>
            <person name="Fiebig A."/>
        </authorList>
    </citation>
    <scope>NUCLEOTIDE SEQUENCE [LARGE SCALE GENOMIC DNA]</scope>
    <source>
        <strain evidence="3">cv. Morex</strain>
    </source>
</reference>
<dbReference type="OrthoDB" id="650089at2759"/>
<keyword evidence="1" id="KW-0539">Nucleus</keyword>
<proteinExistence type="inferred from homology"/>
<evidence type="ECO:0000313" key="4">
    <source>
        <dbReference type="Proteomes" id="UP000011116"/>
    </source>
</evidence>
<sequence length="302" mass="34857">MYRKKTLWTASYLSDGFFLGMRSNQRSESLNSSLHLHLDYGMTIVDLVVHYENCIDRLRENEAEDDCTANQSLPPSITAYKAIEDHDALVFTPANFYILQKDLLKLAELEIFETLVGVQRSTYIVTWKNNHKLRYDVIYEPSNLDETISYSYGMMVRKGLPSKHIFFVLVNVLKLSEIPNCCVLRRLTKHARHGLPAQRRSDLFGWGWSGEEQRSWYSRLSIKDAQAFHVASNDTFLFDDLMKCLDNIILQRKIPLEEIIGQRRYKRMIGNAPEESGGIIGDPPNIRSKGAPKKPRKVVQKL</sequence>
<dbReference type="GO" id="GO:0008270">
    <property type="term" value="F:zinc ion binding"/>
    <property type="evidence" value="ECO:0007669"/>
    <property type="project" value="UniProtKB-UniRule"/>
</dbReference>
<dbReference type="EnsemblPlants" id="HORVU.MOREX.r3.1HG0063310.1">
    <property type="protein sequence ID" value="HORVU.MOREX.r3.1HG0063310.1.CDS1"/>
    <property type="gene ID" value="HORVU.MOREX.r3.1HG0063310"/>
</dbReference>
<dbReference type="Proteomes" id="UP000011116">
    <property type="component" value="Chromosome 1H"/>
</dbReference>
<dbReference type="PANTHER" id="PTHR31669">
    <property type="entry name" value="PROTEIN FAR1-RELATED SEQUENCE 10-RELATED"/>
    <property type="match status" value="1"/>
</dbReference>
<dbReference type="RefSeq" id="XP_044961482.1">
    <property type="nucleotide sequence ID" value="XM_045105547.1"/>
</dbReference>
<protein>
    <recommendedName>
        <fullName evidence="1">Protein FAR1-RELATED SEQUENCE</fullName>
    </recommendedName>
</protein>
<comment type="subcellular location">
    <subcellularLocation>
        <location evidence="1">Nucleus</location>
    </subcellularLocation>
</comment>
<dbReference type="GO" id="GO:0005634">
    <property type="term" value="C:nucleus"/>
    <property type="evidence" value="ECO:0007669"/>
    <property type="project" value="UniProtKB-SubCell"/>
</dbReference>
<evidence type="ECO:0000256" key="1">
    <source>
        <dbReference type="RuleBase" id="RU367018"/>
    </source>
</evidence>
<reference evidence="3" key="3">
    <citation type="submission" date="2022-01" db="UniProtKB">
        <authorList>
            <consortium name="EnsemblPlants"/>
        </authorList>
    </citation>
    <scope>IDENTIFICATION</scope>
    <source>
        <strain evidence="3">subsp. vulgare</strain>
    </source>
</reference>
<comment type="similarity">
    <text evidence="1">Belongs to the FHY3/FAR1 family.</text>
</comment>
<dbReference type="AlphaFoldDB" id="A0A8I6WUC8"/>
<feature type="compositionally biased region" description="Basic residues" evidence="2">
    <location>
        <begin position="290"/>
        <end position="302"/>
    </location>
</feature>
<comment type="function">
    <text evidence="1">Putative transcription activator involved in regulating light control of development.</text>
</comment>
<reference evidence="4" key="1">
    <citation type="journal article" date="2012" name="Nature">
        <title>A physical, genetic and functional sequence assembly of the barley genome.</title>
        <authorList>
            <consortium name="The International Barley Genome Sequencing Consortium"/>
            <person name="Mayer K.F."/>
            <person name="Waugh R."/>
            <person name="Brown J.W."/>
            <person name="Schulman A."/>
            <person name="Langridge P."/>
            <person name="Platzer M."/>
            <person name="Fincher G.B."/>
            <person name="Muehlbauer G.J."/>
            <person name="Sato K."/>
            <person name="Close T.J."/>
            <person name="Wise R.P."/>
            <person name="Stein N."/>
        </authorList>
    </citation>
    <scope>NUCLEOTIDE SEQUENCE [LARGE SCALE GENOMIC DNA]</scope>
    <source>
        <strain evidence="4">cv. Morex</strain>
    </source>
</reference>
<name>A0A8I6WUC8_HORVV</name>
<accession>A0A8I6WUC8</accession>
<evidence type="ECO:0000256" key="2">
    <source>
        <dbReference type="SAM" id="MobiDB-lite"/>
    </source>
</evidence>
<dbReference type="GO" id="GO:0006355">
    <property type="term" value="P:regulation of DNA-templated transcription"/>
    <property type="evidence" value="ECO:0007669"/>
    <property type="project" value="UniProtKB-UniRule"/>
</dbReference>
<keyword evidence="1" id="KW-0862">Zinc</keyword>